<evidence type="ECO:0000313" key="1">
    <source>
        <dbReference type="EMBL" id="KPM32798.1"/>
    </source>
</evidence>
<dbReference type="AlphaFoldDB" id="A0A0P7B1A8"/>
<keyword evidence="2" id="KW-1185">Reference proteome</keyword>
<dbReference type="InterPro" id="IPR013783">
    <property type="entry name" value="Ig-like_fold"/>
</dbReference>
<organism evidence="1 2">
    <name type="scientific">Croceitalea dokdonensis DOKDO 023</name>
    <dbReference type="NCBI Taxonomy" id="1300341"/>
    <lineage>
        <taxon>Bacteria</taxon>
        <taxon>Pseudomonadati</taxon>
        <taxon>Bacteroidota</taxon>
        <taxon>Flavobacteriia</taxon>
        <taxon>Flavobacteriales</taxon>
        <taxon>Flavobacteriaceae</taxon>
        <taxon>Croceitalea</taxon>
    </lineage>
</organism>
<name>A0A0P7B1A8_9FLAO</name>
<dbReference type="EMBL" id="LDJX01000002">
    <property type="protein sequence ID" value="KPM32798.1"/>
    <property type="molecule type" value="Genomic_DNA"/>
</dbReference>
<dbReference type="GO" id="GO:0016787">
    <property type="term" value="F:hydrolase activity"/>
    <property type="evidence" value="ECO:0007669"/>
    <property type="project" value="UniProtKB-KW"/>
</dbReference>
<dbReference type="PATRIC" id="fig|1300341.3.peg.1426"/>
<dbReference type="InterPro" id="IPR014756">
    <property type="entry name" value="Ig_E-set"/>
</dbReference>
<protein>
    <submittedName>
        <fullName evidence="1">Glycoside hydrolase family 13 domain protein</fullName>
    </submittedName>
</protein>
<dbReference type="Gene3D" id="2.60.40.10">
    <property type="entry name" value="Immunoglobulins"/>
    <property type="match status" value="1"/>
</dbReference>
<dbReference type="STRING" id="1300341.I595_1225"/>
<dbReference type="InterPro" id="IPR043502">
    <property type="entry name" value="DNA/RNA_pol_sf"/>
</dbReference>
<dbReference type="OrthoDB" id="5451596at2"/>
<accession>A0A0P7B1A8</accession>
<proteinExistence type="predicted"/>
<dbReference type="Pfam" id="PF14520">
    <property type="entry name" value="HHH_5"/>
    <property type="match status" value="1"/>
</dbReference>
<keyword evidence="1" id="KW-0378">Hydrolase</keyword>
<dbReference type="CDD" id="cd07184">
    <property type="entry name" value="E_set_Isoamylase_like_N"/>
    <property type="match status" value="1"/>
</dbReference>
<dbReference type="RefSeq" id="WP_054558397.1">
    <property type="nucleotide sequence ID" value="NZ_LDJX01000002.1"/>
</dbReference>
<gene>
    <name evidence="1" type="ORF">I595_1225</name>
</gene>
<dbReference type="Gene3D" id="1.10.150.20">
    <property type="entry name" value="5' to 3' exonuclease, C-terminal subdomain"/>
    <property type="match status" value="1"/>
</dbReference>
<dbReference type="SUPFAM" id="SSF81296">
    <property type="entry name" value="E set domains"/>
    <property type="match status" value="1"/>
</dbReference>
<comment type="caution">
    <text evidence="1">The sequence shown here is derived from an EMBL/GenBank/DDBJ whole genome shotgun (WGS) entry which is preliminary data.</text>
</comment>
<dbReference type="Proteomes" id="UP000050280">
    <property type="component" value="Unassembled WGS sequence"/>
</dbReference>
<reference evidence="1 2" key="1">
    <citation type="submission" date="2015-09" db="EMBL/GenBank/DDBJ databases">
        <title>Genome sequence of the marine flavobacterium Croceitalea dokdonensis DOKDO 023 that contains proton- and sodium-pumping rhodopsins.</title>
        <authorList>
            <person name="Kwon S.-K."/>
            <person name="Lee H.K."/>
            <person name="Kwak M.-J."/>
            <person name="Kim J.F."/>
        </authorList>
    </citation>
    <scope>NUCLEOTIDE SEQUENCE [LARGE SCALE GENOMIC DNA]</scope>
    <source>
        <strain evidence="1 2">DOKDO 023</strain>
    </source>
</reference>
<dbReference type="SUPFAM" id="SSF56672">
    <property type="entry name" value="DNA/RNA polymerases"/>
    <property type="match status" value="1"/>
</dbReference>
<sequence>MAITKKTKTSGKKAEVTFKINEKHNPSEADVFVLGDFNNWQMADPDFQLEKKRGNYTKTVELEIGQKYEFRYVNRDFMWFNDESADAYVPSPFYGIDNCVVDLTTVKKTKVAPKKASVAKAKTAKKIVKDDLRKIEGIGPKIAGILGDNGIHTFNDLGKAKVAQLKKILREAGPRYTMHKPGTWPKQAKLAAAGKWEQLKTLQDKLDGGK</sequence>
<evidence type="ECO:0000313" key="2">
    <source>
        <dbReference type="Proteomes" id="UP000050280"/>
    </source>
</evidence>